<dbReference type="Gene3D" id="3.40.50.300">
    <property type="entry name" value="P-loop containing nucleotide triphosphate hydrolases"/>
    <property type="match status" value="1"/>
</dbReference>
<evidence type="ECO:0000256" key="2">
    <source>
        <dbReference type="ARBA" id="ARBA00022692"/>
    </source>
</evidence>
<dbReference type="SUPFAM" id="SSF52540">
    <property type="entry name" value="P-loop containing nucleoside triphosphate hydrolases"/>
    <property type="match status" value="1"/>
</dbReference>
<evidence type="ECO:0000256" key="1">
    <source>
        <dbReference type="ARBA" id="ARBA00004651"/>
    </source>
</evidence>
<accession>A0A317ZP43</accession>
<dbReference type="Pfam" id="PF00005">
    <property type="entry name" value="ABC_tran"/>
    <property type="match status" value="1"/>
</dbReference>
<evidence type="ECO:0000313" key="12">
    <source>
        <dbReference type="Proteomes" id="UP000246722"/>
    </source>
</evidence>
<dbReference type="PANTHER" id="PTHR43394:SF1">
    <property type="entry name" value="ATP-BINDING CASSETTE SUB-FAMILY B MEMBER 10, MITOCHONDRIAL"/>
    <property type="match status" value="1"/>
</dbReference>
<feature type="transmembrane region" description="Helical" evidence="8">
    <location>
        <begin position="177"/>
        <end position="197"/>
    </location>
</feature>
<protein>
    <submittedName>
        <fullName evidence="11">ABC transporter ATP-binding protein</fullName>
    </submittedName>
</protein>
<dbReference type="RefSeq" id="WP_110127915.1">
    <property type="nucleotide sequence ID" value="NZ_QHLY01000012.1"/>
</dbReference>
<dbReference type="GO" id="GO:0016887">
    <property type="term" value="F:ATP hydrolysis activity"/>
    <property type="evidence" value="ECO:0007669"/>
    <property type="project" value="InterPro"/>
</dbReference>
<dbReference type="InterPro" id="IPR027417">
    <property type="entry name" value="P-loop_NTPase"/>
</dbReference>
<feature type="domain" description="ABC transmembrane type-1" evidence="10">
    <location>
        <begin position="36"/>
        <end position="321"/>
    </location>
</feature>
<dbReference type="GO" id="GO:0015421">
    <property type="term" value="F:ABC-type oligopeptide transporter activity"/>
    <property type="evidence" value="ECO:0007669"/>
    <property type="project" value="TreeGrafter"/>
</dbReference>
<evidence type="ECO:0000256" key="3">
    <source>
        <dbReference type="ARBA" id="ARBA00022741"/>
    </source>
</evidence>
<dbReference type="AlphaFoldDB" id="A0A317ZP43"/>
<dbReference type="Pfam" id="PF00664">
    <property type="entry name" value="ABC_membrane"/>
    <property type="match status" value="1"/>
</dbReference>
<keyword evidence="12" id="KW-1185">Reference proteome</keyword>
<dbReference type="InterPro" id="IPR003439">
    <property type="entry name" value="ABC_transporter-like_ATP-bd"/>
</dbReference>
<proteinExistence type="predicted"/>
<dbReference type="GO" id="GO:0005886">
    <property type="term" value="C:plasma membrane"/>
    <property type="evidence" value="ECO:0007669"/>
    <property type="project" value="UniProtKB-SubCell"/>
</dbReference>
<keyword evidence="4 11" id="KW-0067">ATP-binding</keyword>
<gene>
    <name evidence="11" type="ORF">CTB96_16625</name>
</gene>
<comment type="subcellular location">
    <subcellularLocation>
        <location evidence="1">Cell membrane</location>
        <topology evidence="1">Multi-pass membrane protein</topology>
    </subcellularLocation>
</comment>
<dbReference type="InterPro" id="IPR036640">
    <property type="entry name" value="ABC1_TM_sf"/>
</dbReference>
<reference evidence="11 12" key="1">
    <citation type="submission" date="2018-05" db="EMBL/GenBank/DDBJ databases">
        <title>Genetic diversity of glacier-inhabiting Cryobacterium bacteria in China and description of Cryobacterium mengkeensis sp. nov. and Arthrobacter glacialis sp. nov.</title>
        <authorList>
            <person name="Liu Q."/>
            <person name="Xin Y.-H."/>
        </authorList>
    </citation>
    <scope>NUCLEOTIDE SEQUENCE [LARGE SCALE GENOMIC DNA]</scope>
    <source>
        <strain evidence="11 12">SK-1</strain>
    </source>
</reference>
<dbReference type="PANTHER" id="PTHR43394">
    <property type="entry name" value="ATP-DEPENDENT PERMEASE MDL1, MITOCHONDRIAL"/>
    <property type="match status" value="1"/>
</dbReference>
<evidence type="ECO:0000256" key="7">
    <source>
        <dbReference type="SAM" id="MobiDB-lite"/>
    </source>
</evidence>
<evidence type="ECO:0000259" key="10">
    <source>
        <dbReference type="PROSITE" id="PS50929"/>
    </source>
</evidence>
<evidence type="ECO:0000256" key="4">
    <source>
        <dbReference type="ARBA" id="ARBA00022840"/>
    </source>
</evidence>
<dbReference type="Proteomes" id="UP000246722">
    <property type="component" value="Unassembled WGS sequence"/>
</dbReference>
<keyword evidence="6 8" id="KW-0472">Membrane</keyword>
<evidence type="ECO:0000259" key="9">
    <source>
        <dbReference type="PROSITE" id="PS50893"/>
    </source>
</evidence>
<feature type="compositionally biased region" description="Low complexity" evidence="7">
    <location>
        <begin position="342"/>
        <end position="362"/>
    </location>
</feature>
<dbReference type="GO" id="GO:0005524">
    <property type="term" value="F:ATP binding"/>
    <property type="evidence" value="ECO:0007669"/>
    <property type="project" value="UniProtKB-KW"/>
</dbReference>
<keyword evidence="5 8" id="KW-1133">Transmembrane helix</keyword>
<evidence type="ECO:0000313" key="11">
    <source>
        <dbReference type="EMBL" id="PXA68246.1"/>
    </source>
</evidence>
<feature type="domain" description="ABC transporter" evidence="9">
    <location>
        <begin position="403"/>
        <end position="624"/>
    </location>
</feature>
<dbReference type="EMBL" id="QHLY01000012">
    <property type="protein sequence ID" value="PXA68246.1"/>
    <property type="molecule type" value="Genomic_DNA"/>
</dbReference>
<feature type="transmembrane region" description="Helical" evidence="8">
    <location>
        <begin position="35"/>
        <end position="60"/>
    </location>
</feature>
<dbReference type="CDD" id="cd07346">
    <property type="entry name" value="ABC_6TM_exporters"/>
    <property type="match status" value="1"/>
</dbReference>
<dbReference type="PROSITE" id="PS50893">
    <property type="entry name" value="ABC_TRANSPORTER_2"/>
    <property type="match status" value="1"/>
</dbReference>
<feature type="transmembrane region" description="Helical" evidence="8">
    <location>
        <begin position="275"/>
        <end position="303"/>
    </location>
</feature>
<dbReference type="SUPFAM" id="SSF90123">
    <property type="entry name" value="ABC transporter transmembrane region"/>
    <property type="match status" value="1"/>
</dbReference>
<sequence length="629" mass="64680">MTAASAVHSDKLPIADGRTVLREAWGILGRRWWHLVWLVLVLVAGAVAGIVSPFALGAIVDAVSAGLDSGDASLVWGLGALMAGAVIVGALLTALGVVAASNLFETMLAELRERMVAAAFALPQAQVERAGTSDVISRAGDDVAEVAQAIPSVVPAVTGAFVTIAVTVVGMAVIDGWYALALVVIVPVHVFAVRWYLRTAPQIYAGERAAMAERTQHLLDSLRGIDSVRAYGLGDNHVTGIARVSWAVVRFTMHARAVQNAFFARLNFAEFLGMAGLLIVGFLLVGADAGTIGGTTAAMLLFLRLFNPINQLLFVVDELQSALASLARIVGVITASADEPGADASASAPRSAGAPAAISAPPPGISTATDDAAVADTADITVPPGTSTATDTAAAAAAADTALRIEGVTHSYTSGHRVLENIDLTVRPGETVAIVGASGAGKSTLAAIAAGVHTQTAGTVHRPGQVVLVTQEVHVFDTTLRANLTFARANATDAEVLDALGRVGADRLVAQLPHALDTALGAGGESLTPAAAQQLALARVLLADPAVVILDESTAEAGSADADQLERTARAVGEGRAVLLIAHRLTQAAQADRVIVMERGRITEQGTHAELLEAGSAYARLWSVWAENR</sequence>
<dbReference type="Gene3D" id="1.20.1560.10">
    <property type="entry name" value="ABC transporter type 1, transmembrane domain"/>
    <property type="match status" value="1"/>
</dbReference>
<organism evidence="11 12">
    <name type="scientific">Cryobacterium arcticum</name>
    <dbReference type="NCBI Taxonomy" id="670052"/>
    <lineage>
        <taxon>Bacteria</taxon>
        <taxon>Bacillati</taxon>
        <taxon>Actinomycetota</taxon>
        <taxon>Actinomycetes</taxon>
        <taxon>Micrococcales</taxon>
        <taxon>Microbacteriaceae</taxon>
        <taxon>Cryobacterium</taxon>
    </lineage>
</organism>
<dbReference type="OrthoDB" id="9806127at2"/>
<dbReference type="InterPro" id="IPR003593">
    <property type="entry name" value="AAA+_ATPase"/>
</dbReference>
<feature type="transmembrane region" description="Helical" evidence="8">
    <location>
        <begin position="153"/>
        <end position="171"/>
    </location>
</feature>
<name>A0A317ZP43_9MICO</name>
<evidence type="ECO:0000256" key="8">
    <source>
        <dbReference type="SAM" id="Phobius"/>
    </source>
</evidence>
<dbReference type="InterPro" id="IPR039421">
    <property type="entry name" value="Type_1_exporter"/>
</dbReference>
<dbReference type="InterPro" id="IPR011527">
    <property type="entry name" value="ABC1_TM_dom"/>
</dbReference>
<feature type="transmembrane region" description="Helical" evidence="8">
    <location>
        <begin position="80"/>
        <end position="104"/>
    </location>
</feature>
<dbReference type="PROSITE" id="PS50929">
    <property type="entry name" value="ABC_TM1F"/>
    <property type="match status" value="1"/>
</dbReference>
<evidence type="ECO:0000256" key="5">
    <source>
        <dbReference type="ARBA" id="ARBA00022989"/>
    </source>
</evidence>
<feature type="region of interest" description="Disordered" evidence="7">
    <location>
        <begin position="339"/>
        <end position="362"/>
    </location>
</feature>
<keyword evidence="3" id="KW-0547">Nucleotide-binding</keyword>
<dbReference type="SMART" id="SM00382">
    <property type="entry name" value="AAA"/>
    <property type="match status" value="1"/>
</dbReference>
<keyword evidence="2 8" id="KW-0812">Transmembrane</keyword>
<evidence type="ECO:0000256" key="6">
    <source>
        <dbReference type="ARBA" id="ARBA00023136"/>
    </source>
</evidence>
<comment type="caution">
    <text evidence="11">The sequence shown here is derived from an EMBL/GenBank/DDBJ whole genome shotgun (WGS) entry which is preliminary data.</text>
</comment>